<dbReference type="EMBL" id="CP023699">
    <property type="protein sequence ID" value="QEU96932.1"/>
    <property type="molecule type" value="Genomic_DNA"/>
</dbReference>
<dbReference type="Gene3D" id="3.40.47.10">
    <property type="match status" value="2"/>
</dbReference>
<dbReference type="KEGG" id="ska:CP970_43735"/>
<accession>A0A5J6GR97</accession>
<dbReference type="SUPFAM" id="SSF53901">
    <property type="entry name" value="Thiolase-like"/>
    <property type="match status" value="2"/>
</dbReference>
<keyword evidence="5" id="KW-1185">Reference proteome</keyword>
<dbReference type="GO" id="GO:0016747">
    <property type="term" value="F:acyltransferase activity, transferring groups other than amino-acyl groups"/>
    <property type="evidence" value="ECO:0007669"/>
    <property type="project" value="InterPro"/>
</dbReference>
<protein>
    <recommendedName>
        <fullName evidence="3">Chalcone/stilbene synthase C-terminal domain-containing protein</fullName>
    </recommendedName>
</protein>
<feature type="domain" description="Chalcone/stilbene synthase C-terminal" evidence="3">
    <location>
        <begin position="49"/>
        <end position="176"/>
    </location>
</feature>
<reference evidence="4 5" key="1">
    <citation type="submission" date="2017-09" db="EMBL/GenBank/DDBJ databases">
        <authorList>
            <person name="Lee N."/>
            <person name="Cho B.-K."/>
        </authorList>
    </citation>
    <scope>NUCLEOTIDE SEQUENCE [LARGE SCALE GENOMIC DNA]</scope>
    <source>
        <strain evidence="4 5">ATCC 12853</strain>
    </source>
</reference>
<organism evidence="4 5">
    <name type="scientific">Streptomyces kanamyceticus</name>
    <dbReference type="NCBI Taxonomy" id="1967"/>
    <lineage>
        <taxon>Bacteria</taxon>
        <taxon>Bacillati</taxon>
        <taxon>Actinomycetota</taxon>
        <taxon>Actinomycetes</taxon>
        <taxon>Kitasatosporales</taxon>
        <taxon>Streptomycetaceae</taxon>
        <taxon>Streptomyces</taxon>
    </lineage>
</organism>
<evidence type="ECO:0000259" key="3">
    <source>
        <dbReference type="Pfam" id="PF02797"/>
    </source>
</evidence>
<keyword evidence="2" id="KW-0808">Transferase</keyword>
<dbReference type="InterPro" id="IPR016039">
    <property type="entry name" value="Thiolase-like"/>
</dbReference>
<dbReference type="AlphaFoldDB" id="A0A5J6GR97"/>
<evidence type="ECO:0000313" key="4">
    <source>
        <dbReference type="EMBL" id="QEU96932.1"/>
    </source>
</evidence>
<dbReference type="Pfam" id="PF02797">
    <property type="entry name" value="Chal_sti_synt_C"/>
    <property type="match status" value="1"/>
</dbReference>
<dbReference type="Proteomes" id="UP000325529">
    <property type="component" value="Chromosome"/>
</dbReference>
<dbReference type="PANTHER" id="PTHR11877">
    <property type="entry name" value="HYDROXYMETHYLGLUTARYL-COA SYNTHASE"/>
    <property type="match status" value="1"/>
</dbReference>
<name>A0A5J6GR97_STRKN</name>
<comment type="similarity">
    <text evidence="1">Belongs to the thiolase-like superfamily. Chalcone/stilbene synthases family.</text>
</comment>
<dbReference type="InterPro" id="IPR011141">
    <property type="entry name" value="Polyketide_synthase_type-III"/>
</dbReference>
<dbReference type="GO" id="GO:0030639">
    <property type="term" value="P:polyketide biosynthetic process"/>
    <property type="evidence" value="ECO:0007669"/>
    <property type="project" value="TreeGrafter"/>
</dbReference>
<sequence length="187" mass="20152">MVVAEALSTVYQSDQNDHAGIIYRLLFGDGAGACLVTADPGQACLDVRGSWQQVVPDTTDSYTLNVEPSGMRFTSEKWAPDGITHIMPPLWKWLRRDEADWTPDVVIAHPGGPRILEDTAKGLQCAPELLNNSWESMRTSGNLGGVAVLDVLARTADTSPPHGQRTLLMGIGPGLTGAAIEGHWHNL</sequence>
<dbReference type="RefSeq" id="WP_055546848.1">
    <property type="nucleotide sequence ID" value="NZ_LIQU01000120.1"/>
</dbReference>
<dbReference type="PANTHER" id="PTHR11877:SF46">
    <property type="entry name" value="TYPE III POLYKETIDE SYNTHASE A"/>
    <property type="match status" value="1"/>
</dbReference>
<evidence type="ECO:0000256" key="1">
    <source>
        <dbReference type="ARBA" id="ARBA00005531"/>
    </source>
</evidence>
<evidence type="ECO:0000256" key="2">
    <source>
        <dbReference type="ARBA" id="ARBA00022679"/>
    </source>
</evidence>
<proteinExistence type="inferred from homology"/>
<dbReference type="InterPro" id="IPR012328">
    <property type="entry name" value="Chalcone/stilbene_synt_C"/>
</dbReference>
<gene>
    <name evidence="4" type="ORF">CP970_43735</name>
</gene>
<evidence type="ECO:0000313" key="5">
    <source>
        <dbReference type="Proteomes" id="UP000325529"/>
    </source>
</evidence>